<dbReference type="AlphaFoldDB" id="A0AAW0TIF5"/>
<sequence length="280" mass="30574">MACGRWRGAWVLAATLLIQGGVTIRITRVKVPPTLEVGGAGELECVWEEERDHIYSIKWYQGPHEFYRYTPTAPQPVQIFDPPTLDVDRERSWEGIVRVANVSLAAEGLFHCEVSADAPTFHTASDSASMKVVDLPDAAPLIKGVRVQYLPSDWVDLTCTSGRSRPAVTLAFTLNGAPVSESWLEPPENVKDQDGLTTSSLRLRFSLQSSLLREGEGHVTCVAEIPNSYRQETHAVLTTRPPYHASVLGAGPTTGVRPTAASTCLLVAVSSLLQCLLQRL</sequence>
<dbReference type="EMBL" id="JARAKH010000031">
    <property type="protein sequence ID" value="KAK8386406.1"/>
    <property type="molecule type" value="Genomic_DNA"/>
</dbReference>
<reference evidence="2 3" key="1">
    <citation type="submission" date="2023-03" db="EMBL/GenBank/DDBJ databases">
        <title>High-quality genome of Scylla paramamosain provides insights in environmental adaptation.</title>
        <authorList>
            <person name="Zhang L."/>
        </authorList>
    </citation>
    <scope>NUCLEOTIDE SEQUENCE [LARGE SCALE GENOMIC DNA]</scope>
    <source>
        <strain evidence="2">LZ_2023a</strain>
        <tissue evidence="2">Muscle</tissue>
    </source>
</reference>
<dbReference type="PANTHER" id="PTHR21261:SF15">
    <property type="entry name" value="BEATEN PATH IIIA, ISOFORM D-RELATED"/>
    <property type="match status" value="1"/>
</dbReference>
<dbReference type="Gene3D" id="2.60.40.10">
    <property type="entry name" value="Immunoglobulins"/>
    <property type="match status" value="1"/>
</dbReference>
<organism evidence="2 3">
    <name type="scientific">Scylla paramamosain</name>
    <name type="common">Mud crab</name>
    <dbReference type="NCBI Taxonomy" id="85552"/>
    <lineage>
        <taxon>Eukaryota</taxon>
        <taxon>Metazoa</taxon>
        <taxon>Ecdysozoa</taxon>
        <taxon>Arthropoda</taxon>
        <taxon>Crustacea</taxon>
        <taxon>Multicrustacea</taxon>
        <taxon>Malacostraca</taxon>
        <taxon>Eumalacostraca</taxon>
        <taxon>Eucarida</taxon>
        <taxon>Decapoda</taxon>
        <taxon>Pleocyemata</taxon>
        <taxon>Brachyura</taxon>
        <taxon>Eubrachyura</taxon>
        <taxon>Portunoidea</taxon>
        <taxon>Portunidae</taxon>
        <taxon>Portuninae</taxon>
        <taxon>Scylla</taxon>
    </lineage>
</organism>
<gene>
    <name evidence="2" type="ORF">O3P69_010818</name>
</gene>
<evidence type="ECO:0000313" key="2">
    <source>
        <dbReference type="EMBL" id="KAK8386406.1"/>
    </source>
</evidence>
<name>A0AAW0TIF5_SCYPA</name>
<dbReference type="PANTHER" id="PTHR21261">
    <property type="entry name" value="BEAT PROTEIN"/>
    <property type="match status" value="1"/>
</dbReference>
<feature type="chain" id="PRO_5043822130" evidence="1">
    <location>
        <begin position="24"/>
        <end position="280"/>
    </location>
</feature>
<evidence type="ECO:0000256" key="1">
    <source>
        <dbReference type="SAM" id="SignalP"/>
    </source>
</evidence>
<keyword evidence="1" id="KW-0732">Signal</keyword>
<evidence type="ECO:0000313" key="3">
    <source>
        <dbReference type="Proteomes" id="UP001487740"/>
    </source>
</evidence>
<dbReference type="InterPro" id="IPR036179">
    <property type="entry name" value="Ig-like_dom_sf"/>
</dbReference>
<feature type="signal peptide" evidence="1">
    <location>
        <begin position="1"/>
        <end position="23"/>
    </location>
</feature>
<protein>
    <submittedName>
        <fullName evidence="2">Uncharacterized protein</fullName>
    </submittedName>
</protein>
<dbReference type="SUPFAM" id="SSF48726">
    <property type="entry name" value="Immunoglobulin"/>
    <property type="match status" value="1"/>
</dbReference>
<keyword evidence="3" id="KW-1185">Reference proteome</keyword>
<dbReference type="Proteomes" id="UP001487740">
    <property type="component" value="Unassembled WGS sequence"/>
</dbReference>
<proteinExistence type="predicted"/>
<accession>A0AAW0TIF5</accession>
<comment type="caution">
    <text evidence="2">The sequence shown here is derived from an EMBL/GenBank/DDBJ whole genome shotgun (WGS) entry which is preliminary data.</text>
</comment>
<dbReference type="InterPro" id="IPR013783">
    <property type="entry name" value="Ig-like_fold"/>
</dbReference>